<evidence type="ECO:0000259" key="2">
    <source>
        <dbReference type="PROSITE" id="PS50144"/>
    </source>
</evidence>
<dbReference type="InterPro" id="IPR008974">
    <property type="entry name" value="TRAF-like"/>
</dbReference>
<dbReference type="SUPFAM" id="SSF49599">
    <property type="entry name" value="TRAF domain-like"/>
    <property type="match status" value="1"/>
</dbReference>
<dbReference type="CDD" id="cd00121">
    <property type="entry name" value="MATH"/>
    <property type="match status" value="1"/>
</dbReference>
<evidence type="ECO:0000313" key="3">
    <source>
        <dbReference type="EMBL" id="KAK4261747.1"/>
    </source>
</evidence>
<keyword evidence="1" id="KW-0175">Coiled coil</keyword>
<keyword evidence="4" id="KW-1185">Reference proteome</keyword>
<evidence type="ECO:0000313" key="4">
    <source>
        <dbReference type="Proteomes" id="UP001293593"/>
    </source>
</evidence>
<comment type="caution">
    <text evidence="3">The sequence shown here is derived from an EMBL/GenBank/DDBJ whole genome shotgun (WGS) entry which is preliminary data.</text>
</comment>
<gene>
    <name evidence="3" type="ORF">QN277_004703</name>
</gene>
<proteinExistence type="predicted"/>
<evidence type="ECO:0000256" key="1">
    <source>
        <dbReference type="ARBA" id="ARBA00023054"/>
    </source>
</evidence>
<name>A0AAE1J0X5_9FABA</name>
<dbReference type="Pfam" id="PF22486">
    <property type="entry name" value="MATH_2"/>
    <property type="match status" value="1"/>
</dbReference>
<sequence>MKNQEQKAITCKKIAWTITNFFGSFYKTDFRHYSEVFILGDCFWRLYIYKARTDWKSLVICLEAAYTSSFPKGWSILANFSITVVNQVMRKKSRTKDAELGNFHANCRLHAKFMPLSEFEDANSGYVLNDKCIVEVELFSVTFEGIQPISHPTYPYLFKQPSGVHSKDDDVIDFKDMGKIEKALASMLEDVCSRHPSLMDNNKKRSRKFTEWAFTSLGRVLHFLLNKKWKDMNDEACERLEALWEELEMSRLDLSWLEPHVKSALNMKGYMEKAMKVKRLKQDLDMRDYAVSVKGNQKKIMLFLLKEIRRRRSFSS</sequence>
<dbReference type="InterPro" id="IPR002083">
    <property type="entry name" value="MATH/TRAF_dom"/>
</dbReference>
<accession>A0AAE1J0X5</accession>
<dbReference type="EMBL" id="JAWXYG010000010">
    <property type="protein sequence ID" value="KAK4261747.1"/>
    <property type="molecule type" value="Genomic_DNA"/>
</dbReference>
<dbReference type="Proteomes" id="UP001293593">
    <property type="component" value="Unassembled WGS sequence"/>
</dbReference>
<reference evidence="3" key="1">
    <citation type="submission" date="2023-10" db="EMBL/GenBank/DDBJ databases">
        <title>Chromosome-level genome of the transformable northern wattle, Acacia crassicarpa.</title>
        <authorList>
            <person name="Massaro I."/>
            <person name="Sinha N.R."/>
            <person name="Poethig S."/>
            <person name="Leichty A.R."/>
        </authorList>
    </citation>
    <scope>NUCLEOTIDE SEQUENCE</scope>
    <source>
        <strain evidence="3">Acra3RX</strain>
        <tissue evidence="3">Leaf</tissue>
    </source>
</reference>
<dbReference type="PANTHER" id="PTHR46236:SF35">
    <property type="entry name" value="MATH DOMAIN-CONTAINING PROTEIN"/>
    <property type="match status" value="1"/>
</dbReference>
<dbReference type="InterPro" id="IPR050804">
    <property type="entry name" value="MCC"/>
</dbReference>
<dbReference type="Gene3D" id="2.60.210.10">
    <property type="entry name" value="Apoptosis, Tumor Necrosis Factor Receptor Associated Protein 2, Chain A"/>
    <property type="match status" value="1"/>
</dbReference>
<organism evidence="3 4">
    <name type="scientific">Acacia crassicarpa</name>
    <name type="common">northern wattle</name>
    <dbReference type="NCBI Taxonomy" id="499986"/>
    <lineage>
        <taxon>Eukaryota</taxon>
        <taxon>Viridiplantae</taxon>
        <taxon>Streptophyta</taxon>
        <taxon>Embryophyta</taxon>
        <taxon>Tracheophyta</taxon>
        <taxon>Spermatophyta</taxon>
        <taxon>Magnoliopsida</taxon>
        <taxon>eudicotyledons</taxon>
        <taxon>Gunneridae</taxon>
        <taxon>Pentapetalae</taxon>
        <taxon>rosids</taxon>
        <taxon>fabids</taxon>
        <taxon>Fabales</taxon>
        <taxon>Fabaceae</taxon>
        <taxon>Caesalpinioideae</taxon>
        <taxon>mimosoid clade</taxon>
        <taxon>Acacieae</taxon>
        <taxon>Acacia</taxon>
    </lineage>
</organism>
<dbReference type="AlphaFoldDB" id="A0AAE1J0X5"/>
<dbReference type="PANTHER" id="PTHR46236">
    <property type="entry name" value="TRAF-LIKE SUPERFAMILY PROTEIN"/>
    <property type="match status" value="1"/>
</dbReference>
<protein>
    <recommendedName>
        <fullName evidence="2">MATH domain-containing protein</fullName>
    </recommendedName>
</protein>
<feature type="domain" description="MATH" evidence="2">
    <location>
        <begin position="11"/>
        <end position="138"/>
    </location>
</feature>
<dbReference type="PROSITE" id="PS50144">
    <property type="entry name" value="MATH"/>
    <property type="match status" value="1"/>
</dbReference>